<dbReference type="Gramene" id="mRNA:HanXRQr2_Chr14g0659741">
    <property type="protein sequence ID" value="CDS:HanXRQr2_Chr14g0659741.1"/>
    <property type="gene ID" value="HanXRQr2_Chr14g0659741"/>
</dbReference>
<accession>A0A9K3EC23</accession>
<evidence type="ECO:0000313" key="2">
    <source>
        <dbReference type="EMBL" id="KAF5770465.1"/>
    </source>
</evidence>
<evidence type="ECO:0000256" key="1">
    <source>
        <dbReference type="SAM" id="Phobius"/>
    </source>
</evidence>
<dbReference type="Proteomes" id="UP000215914">
    <property type="component" value="Unassembled WGS sequence"/>
</dbReference>
<organism evidence="2 3">
    <name type="scientific">Helianthus annuus</name>
    <name type="common">Common sunflower</name>
    <dbReference type="NCBI Taxonomy" id="4232"/>
    <lineage>
        <taxon>Eukaryota</taxon>
        <taxon>Viridiplantae</taxon>
        <taxon>Streptophyta</taxon>
        <taxon>Embryophyta</taxon>
        <taxon>Tracheophyta</taxon>
        <taxon>Spermatophyta</taxon>
        <taxon>Magnoliopsida</taxon>
        <taxon>eudicotyledons</taxon>
        <taxon>Gunneridae</taxon>
        <taxon>Pentapetalae</taxon>
        <taxon>asterids</taxon>
        <taxon>campanulids</taxon>
        <taxon>Asterales</taxon>
        <taxon>Asteraceae</taxon>
        <taxon>Asteroideae</taxon>
        <taxon>Heliantheae alliance</taxon>
        <taxon>Heliantheae</taxon>
        <taxon>Helianthus</taxon>
    </lineage>
</organism>
<comment type="caution">
    <text evidence="2">The sequence shown here is derived from an EMBL/GenBank/DDBJ whole genome shotgun (WGS) entry which is preliminary data.</text>
</comment>
<reference evidence="2" key="2">
    <citation type="submission" date="2020-06" db="EMBL/GenBank/DDBJ databases">
        <title>Helianthus annuus Genome sequencing and assembly Release 2.</title>
        <authorList>
            <person name="Gouzy J."/>
            <person name="Langlade N."/>
            <person name="Munos S."/>
        </authorList>
    </citation>
    <scope>NUCLEOTIDE SEQUENCE</scope>
    <source>
        <tissue evidence="2">Leaves</tissue>
    </source>
</reference>
<evidence type="ECO:0000313" key="3">
    <source>
        <dbReference type="Proteomes" id="UP000215914"/>
    </source>
</evidence>
<protein>
    <submittedName>
        <fullName evidence="2">Uncharacterized protein</fullName>
    </submittedName>
</protein>
<keyword evidence="1" id="KW-1133">Transmembrane helix</keyword>
<proteinExistence type="predicted"/>
<keyword evidence="1" id="KW-0472">Membrane</keyword>
<name>A0A9K3EC23_HELAN</name>
<keyword evidence="3" id="KW-1185">Reference proteome</keyword>
<sequence length="118" mass="14540">MHYRNRSLIKLNRPRFQLFRICIRRKILPFLKILNLPTISIHFLVIRRKLHRKRQRKPPRNMIFGFSDARNFLLHFGNRPTWVPRNKLQELNIILIFQNPKTIRILMHPMLSKIIWQP</sequence>
<gene>
    <name evidence="2" type="ORF">HanXRQr2_Chr14g0659741</name>
</gene>
<dbReference type="EMBL" id="MNCJ02000329">
    <property type="protein sequence ID" value="KAF5770465.1"/>
    <property type="molecule type" value="Genomic_DNA"/>
</dbReference>
<feature type="transmembrane region" description="Helical" evidence="1">
    <location>
        <begin position="27"/>
        <end position="46"/>
    </location>
</feature>
<keyword evidence="1" id="KW-0812">Transmembrane</keyword>
<dbReference type="AlphaFoldDB" id="A0A9K3EC23"/>
<reference evidence="2" key="1">
    <citation type="journal article" date="2017" name="Nature">
        <title>The sunflower genome provides insights into oil metabolism, flowering and Asterid evolution.</title>
        <authorList>
            <person name="Badouin H."/>
            <person name="Gouzy J."/>
            <person name="Grassa C.J."/>
            <person name="Murat F."/>
            <person name="Staton S.E."/>
            <person name="Cottret L."/>
            <person name="Lelandais-Briere C."/>
            <person name="Owens G.L."/>
            <person name="Carrere S."/>
            <person name="Mayjonade B."/>
            <person name="Legrand L."/>
            <person name="Gill N."/>
            <person name="Kane N.C."/>
            <person name="Bowers J.E."/>
            <person name="Hubner S."/>
            <person name="Bellec A."/>
            <person name="Berard A."/>
            <person name="Berges H."/>
            <person name="Blanchet N."/>
            <person name="Boniface M.C."/>
            <person name="Brunel D."/>
            <person name="Catrice O."/>
            <person name="Chaidir N."/>
            <person name="Claudel C."/>
            <person name="Donnadieu C."/>
            <person name="Faraut T."/>
            <person name="Fievet G."/>
            <person name="Helmstetter N."/>
            <person name="King M."/>
            <person name="Knapp S.J."/>
            <person name="Lai Z."/>
            <person name="Le Paslier M.C."/>
            <person name="Lippi Y."/>
            <person name="Lorenzon L."/>
            <person name="Mandel J.R."/>
            <person name="Marage G."/>
            <person name="Marchand G."/>
            <person name="Marquand E."/>
            <person name="Bret-Mestries E."/>
            <person name="Morien E."/>
            <person name="Nambeesan S."/>
            <person name="Nguyen T."/>
            <person name="Pegot-Espagnet P."/>
            <person name="Pouilly N."/>
            <person name="Raftis F."/>
            <person name="Sallet E."/>
            <person name="Schiex T."/>
            <person name="Thomas J."/>
            <person name="Vandecasteele C."/>
            <person name="Vares D."/>
            <person name="Vear F."/>
            <person name="Vautrin S."/>
            <person name="Crespi M."/>
            <person name="Mangin B."/>
            <person name="Burke J.M."/>
            <person name="Salse J."/>
            <person name="Munos S."/>
            <person name="Vincourt P."/>
            <person name="Rieseberg L.H."/>
            <person name="Langlade N.B."/>
        </authorList>
    </citation>
    <scope>NUCLEOTIDE SEQUENCE</scope>
    <source>
        <tissue evidence="2">Leaves</tissue>
    </source>
</reference>